<protein>
    <recommendedName>
        <fullName evidence="6">DUF1343 domain-containing protein</fullName>
    </recommendedName>
</protein>
<dbReference type="OrthoDB" id="9801061at2"/>
<dbReference type="KEGG" id="fli:Fleli_2656"/>
<dbReference type="PROSITE" id="PS51257">
    <property type="entry name" value="PROKAR_LIPOPROTEIN"/>
    <property type="match status" value="1"/>
</dbReference>
<dbReference type="InterPro" id="IPR048503">
    <property type="entry name" value="NamZ_C"/>
</dbReference>
<evidence type="ECO:0008006" key="6">
    <source>
        <dbReference type="Google" id="ProtNLM"/>
    </source>
</evidence>
<keyword evidence="5" id="KW-1185">Reference proteome</keyword>
<dbReference type="EMBL" id="CP003345">
    <property type="protein sequence ID" value="AFM05016.1"/>
    <property type="molecule type" value="Genomic_DNA"/>
</dbReference>
<keyword evidence="1" id="KW-0732">Signal</keyword>
<feature type="signal peptide" evidence="1">
    <location>
        <begin position="1"/>
        <end position="17"/>
    </location>
</feature>
<dbReference type="Gene3D" id="3.90.1150.140">
    <property type="match status" value="1"/>
</dbReference>
<evidence type="ECO:0000259" key="2">
    <source>
        <dbReference type="Pfam" id="PF07075"/>
    </source>
</evidence>
<evidence type="ECO:0000313" key="4">
    <source>
        <dbReference type="EMBL" id="AFM05016.1"/>
    </source>
</evidence>
<dbReference type="AlphaFoldDB" id="I4AM31"/>
<sequence length="432" mass="49579" precursor="true">MKLITFSIIFLSSFFFSCTNNKITISQESNIQSIIQNSTSKEIIPKSNQKKQLIIGATQTEKYFDLIKNKRVGMIVNHTSMLYQENDTVHLVDFLLQNKINIQTIFAPEHGFRGTASAGETIKNGKDTKTGIDIISLYGKNKKPTKEQLKNIDILIFDIQDVGARFYTYISTMHYCMEAAAENNKQIIILDRPNPNGFYIDGSIREEKYKSFVGMHPIPIVHALTVGELAKMIEGEKWLQNDKKEIIQLGENLKIISCQNYSHKDNYTLNIAPSPNLPTQNSILLYPSLCLFEGTKMSVGRGTDFPFEVVAHPNFPQKTASISFTPKPNEGAKYPPFKNKICYGIDYQNQKLESNFSLKPILEFYQIMKNENLEGKKDIFFNSYFNTLVGNDKLQNQIKEGLTEQEIKQTWLEGLDNYKIIRKKYLLYKDFE</sequence>
<dbReference type="GO" id="GO:0033922">
    <property type="term" value="F:peptidoglycan beta-N-acetylmuramidase activity"/>
    <property type="evidence" value="ECO:0007669"/>
    <property type="project" value="InterPro"/>
</dbReference>
<evidence type="ECO:0000259" key="3">
    <source>
        <dbReference type="Pfam" id="PF20732"/>
    </source>
</evidence>
<evidence type="ECO:0000313" key="5">
    <source>
        <dbReference type="Proteomes" id="UP000006054"/>
    </source>
</evidence>
<dbReference type="RefSeq" id="WP_014798453.1">
    <property type="nucleotide sequence ID" value="NC_018018.1"/>
</dbReference>
<dbReference type="PATRIC" id="fig|880071.3.peg.2645"/>
<reference evidence="5" key="1">
    <citation type="submission" date="2012-06" db="EMBL/GenBank/DDBJ databases">
        <title>The complete genome of Flexibacter litoralis DSM 6794.</title>
        <authorList>
            <person name="Lucas S."/>
            <person name="Copeland A."/>
            <person name="Lapidus A."/>
            <person name="Glavina del Rio T."/>
            <person name="Dalin E."/>
            <person name="Tice H."/>
            <person name="Bruce D."/>
            <person name="Goodwin L."/>
            <person name="Pitluck S."/>
            <person name="Peters L."/>
            <person name="Ovchinnikova G."/>
            <person name="Lu M."/>
            <person name="Kyrpides N."/>
            <person name="Mavromatis K."/>
            <person name="Ivanova N."/>
            <person name="Brettin T."/>
            <person name="Detter J.C."/>
            <person name="Han C."/>
            <person name="Larimer F."/>
            <person name="Land M."/>
            <person name="Hauser L."/>
            <person name="Markowitz V."/>
            <person name="Cheng J.-F."/>
            <person name="Hugenholtz P."/>
            <person name="Woyke T."/>
            <person name="Wu D."/>
            <person name="Spring S."/>
            <person name="Lang E."/>
            <person name="Kopitz M."/>
            <person name="Brambilla E."/>
            <person name="Klenk H.-P."/>
            <person name="Eisen J.A."/>
        </authorList>
    </citation>
    <scope>NUCLEOTIDE SEQUENCE [LARGE SCALE GENOMIC DNA]</scope>
    <source>
        <strain evidence="5">ATCC 23117 / DSM 6794 / NBRC 15988 / NCIMB 1366 / Sio-4</strain>
    </source>
</reference>
<dbReference type="PANTHER" id="PTHR42915">
    <property type="entry name" value="HYPOTHETICAL 460 KDA PROTEIN IN FEUA-SIGW INTERGENIC REGION [PRECURSOR]"/>
    <property type="match status" value="1"/>
</dbReference>
<dbReference type="PIRSF" id="PIRSF016719">
    <property type="entry name" value="UCP016719"/>
    <property type="match status" value="1"/>
</dbReference>
<name>I4AM31_BERLS</name>
<dbReference type="InterPro" id="IPR008302">
    <property type="entry name" value="NamZ"/>
</dbReference>
<dbReference type="Pfam" id="PF07075">
    <property type="entry name" value="NamZ_N"/>
    <property type="match status" value="1"/>
</dbReference>
<feature type="domain" description="Peptidoglycan beta-N-acetylmuramidase NamZ C-terminal" evidence="3">
    <location>
        <begin position="284"/>
        <end position="428"/>
    </location>
</feature>
<dbReference type="Proteomes" id="UP000006054">
    <property type="component" value="Chromosome"/>
</dbReference>
<organism evidence="4 5">
    <name type="scientific">Bernardetia litoralis (strain ATCC 23117 / DSM 6794 / NBRC 15988 / NCIMB 1366 / Fx l1 / Sio-4)</name>
    <name type="common">Flexibacter litoralis</name>
    <dbReference type="NCBI Taxonomy" id="880071"/>
    <lineage>
        <taxon>Bacteria</taxon>
        <taxon>Pseudomonadati</taxon>
        <taxon>Bacteroidota</taxon>
        <taxon>Cytophagia</taxon>
        <taxon>Cytophagales</taxon>
        <taxon>Bernardetiaceae</taxon>
        <taxon>Bernardetia</taxon>
    </lineage>
</organism>
<dbReference type="HOGENOM" id="CLU_033227_0_0_10"/>
<dbReference type="InterPro" id="IPR048502">
    <property type="entry name" value="NamZ_N"/>
</dbReference>
<feature type="domain" description="Peptidoglycan beta-N-acetylmuramidase NamZ N-terminal" evidence="2">
    <location>
        <begin position="72"/>
        <end position="280"/>
    </location>
</feature>
<accession>I4AM31</accession>
<evidence type="ECO:0000256" key="1">
    <source>
        <dbReference type="SAM" id="SignalP"/>
    </source>
</evidence>
<dbReference type="Pfam" id="PF20732">
    <property type="entry name" value="NamZ_C"/>
    <property type="match status" value="1"/>
</dbReference>
<dbReference type="PANTHER" id="PTHR42915:SF1">
    <property type="entry name" value="PEPTIDOGLYCAN BETA-N-ACETYLMURAMIDASE NAMZ"/>
    <property type="match status" value="1"/>
</dbReference>
<dbReference type="Gene3D" id="3.40.50.12170">
    <property type="entry name" value="Uncharacterised protein PF07075, DUF1343"/>
    <property type="match status" value="1"/>
</dbReference>
<feature type="chain" id="PRO_5003686057" description="DUF1343 domain-containing protein" evidence="1">
    <location>
        <begin position="18"/>
        <end position="432"/>
    </location>
</feature>
<proteinExistence type="predicted"/>
<dbReference type="eggNOG" id="COG3876">
    <property type="taxonomic scope" value="Bacteria"/>
</dbReference>
<gene>
    <name evidence="4" type="ordered locus">Fleli_2656</name>
</gene>
<dbReference type="STRING" id="880071.Fleli_2656"/>